<proteinExistence type="inferred from homology"/>
<evidence type="ECO:0000313" key="7">
    <source>
        <dbReference type="Proteomes" id="UP000004994"/>
    </source>
</evidence>
<evidence type="ECO:0000313" key="6">
    <source>
        <dbReference type="EnsemblPlants" id="Solyc02g061740.2.1"/>
    </source>
</evidence>
<dbReference type="PANTHER" id="PTHR43859:SF65">
    <property type="entry name" value="ACYL-ACTIVATING ENZYME 1, PEROXISOMAL-RELATED"/>
    <property type="match status" value="1"/>
</dbReference>
<accession>A0A3Q7EYC5</accession>
<feature type="domain" description="AMP-dependent synthetase/ligase" evidence="5">
    <location>
        <begin position="20"/>
        <end position="257"/>
    </location>
</feature>
<dbReference type="Proteomes" id="UP000004994">
    <property type="component" value="Chromosome 2"/>
</dbReference>
<dbReference type="InterPro" id="IPR000873">
    <property type="entry name" value="AMP-dep_synth/lig_dom"/>
</dbReference>
<organism evidence="6">
    <name type="scientific">Solanum lycopersicum</name>
    <name type="common">Tomato</name>
    <name type="synonym">Lycopersicon esculentum</name>
    <dbReference type="NCBI Taxonomy" id="4081"/>
    <lineage>
        <taxon>Eukaryota</taxon>
        <taxon>Viridiplantae</taxon>
        <taxon>Streptophyta</taxon>
        <taxon>Embryophyta</taxon>
        <taxon>Tracheophyta</taxon>
        <taxon>Spermatophyta</taxon>
        <taxon>Magnoliopsida</taxon>
        <taxon>eudicotyledons</taxon>
        <taxon>Gunneridae</taxon>
        <taxon>Pentapetalae</taxon>
        <taxon>asterids</taxon>
        <taxon>lamiids</taxon>
        <taxon>Solanales</taxon>
        <taxon>Solanaceae</taxon>
        <taxon>Solanoideae</taxon>
        <taxon>Solaneae</taxon>
        <taxon>Solanum</taxon>
        <taxon>Solanum subgen. Lycopersicon</taxon>
    </lineage>
</organism>
<dbReference type="Gramene" id="Solyc02g061740.2.1">
    <property type="protein sequence ID" value="Solyc02g061740.2.1"/>
    <property type="gene ID" value="Solyc02g061740.2"/>
</dbReference>
<dbReference type="GO" id="GO:0009698">
    <property type="term" value="P:phenylpropanoid metabolic process"/>
    <property type="evidence" value="ECO:0007669"/>
    <property type="project" value="UniProtKB-KW"/>
</dbReference>
<dbReference type="Gene3D" id="3.40.50.12780">
    <property type="entry name" value="N-terminal domain of ligase-like"/>
    <property type="match status" value="1"/>
</dbReference>
<dbReference type="InterPro" id="IPR020845">
    <property type="entry name" value="AMP-binding_CS"/>
</dbReference>
<evidence type="ECO:0000256" key="1">
    <source>
        <dbReference type="ARBA" id="ARBA00004930"/>
    </source>
</evidence>
<dbReference type="AlphaFoldDB" id="A0A3Q7EYC5"/>
<dbReference type="PROSITE" id="PS00455">
    <property type="entry name" value="AMP_BINDING"/>
    <property type="match status" value="1"/>
</dbReference>
<dbReference type="PaxDb" id="4081-Solyc02g061740.1.1"/>
<dbReference type="SUPFAM" id="SSF56801">
    <property type="entry name" value="Acetyl-CoA synthetase-like"/>
    <property type="match status" value="1"/>
</dbReference>
<name>A0A3Q7EYC5_SOLLC</name>
<dbReference type="PANTHER" id="PTHR43859">
    <property type="entry name" value="ACYL-ACTIVATING ENZYME"/>
    <property type="match status" value="1"/>
</dbReference>
<reference evidence="6" key="2">
    <citation type="submission" date="2019-01" db="UniProtKB">
        <authorList>
            <consortium name="EnsemblPlants"/>
        </authorList>
    </citation>
    <scope>IDENTIFICATION</scope>
    <source>
        <strain evidence="6">cv. Heinz 1706</strain>
    </source>
</reference>
<protein>
    <recommendedName>
        <fullName evidence="5">AMP-dependent synthetase/ligase domain-containing protein</fullName>
    </recommendedName>
</protein>
<keyword evidence="3" id="KW-0436">Ligase</keyword>
<keyword evidence="7" id="KW-1185">Reference proteome</keyword>
<evidence type="ECO:0000256" key="3">
    <source>
        <dbReference type="ARBA" id="ARBA00022598"/>
    </source>
</evidence>
<evidence type="ECO:0000256" key="2">
    <source>
        <dbReference type="ARBA" id="ARBA00006432"/>
    </source>
</evidence>
<comment type="pathway">
    <text evidence="1">Phytoalexin biosynthesis; 3,4',5-trihydroxystilbene biosynthesis; 3,4',5-trihydroxystilbene from trans-4-coumarate: step 1/2.</text>
</comment>
<dbReference type="STRING" id="4081.A0A3Q7EYC5"/>
<keyword evidence="4" id="KW-0587">Phenylpropanoid metabolism</keyword>
<dbReference type="InParanoid" id="A0A3Q7EYC5"/>
<evidence type="ECO:0000259" key="5">
    <source>
        <dbReference type="Pfam" id="PF00501"/>
    </source>
</evidence>
<dbReference type="Pfam" id="PF00501">
    <property type="entry name" value="AMP-binding"/>
    <property type="match status" value="1"/>
</dbReference>
<dbReference type="EnsemblPlants" id="Solyc02g061740.2.1">
    <property type="protein sequence ID" value="Solyc02g061740.2.1"/>
    <property type="gene ID" value="Solyc02g061740.2"/>
</dbReference>
<dbReference type="InterPro" id="IPR042099">
    <property type="entry name" value="ANL_N_sf"/>
</dbReference>
<dbReference type="OMA" id="MISTRIM"/>
<comment type="similarity">
    <text evidence="2">Belongs to the ATP-dependent AMP-binding enzyme family.</text>
</comment>
<dbReference type="GO" id="GO:0016874">
    <property type="term" value="F:ligase activity"/>
    <property type="evidence" value="ECO:0007669"/>
    <property type="project" value="UniProtKB-KW"/>
</dbReference>
<reference evidence="6" key="1">
    <citation type="journal article" date="2012" name="Nature">
        <title>The tomato genome sequence provides insights into fleshy fruit evolution.</title>
        <authorList>
            <consortium name="Tomato Genome Consortium"/>
        </authorList>
    </citation>
    <scope>NUCLEOTIDE SEQUENCE [LARGE SCALE GENOMIC DNA]</scope>
    <source>
        <strain evidence="6">cv. Heinz 1706</strain>
    </source>
</reference>
<evidence type="ECO:0000256" key="4">
    <source>
        <dbReference type="ARBA" id="ARBA00023051"/>
    </source>
</evidence>
<sequence length="270" mass="29792">MDRKSIQIRNTKLANKLYPNVATLAPNVPAIQELHVATPMAGAVLCTLNTRHDSAMISTRIMHSEAKIIFVDQQFLQLAQEALSIISSKNTRPPLLVVIMSENSNNSIINTWDYESLLESGDRDFAIRRPTAEFDPISINYTSGTTSRPKGVVFGHRGAYLNSIATFLAHEMRCMIWGLAAVGGTNVCLRSVSPKEIFESISLIVNTASCDRKPLPHKVKIMTGGSPPPPQIISRMEELGFGVNHFYGLTETHGAGMRLISRMITQLYPI</sequence>
<dbReference type="UniPathway" id="UPA00372">
    <property type="reaction ID" value="UER00547"/>
</dbReference>